<name>A0A059KP53_9BURK</name>
<keyword evidence="2" id="KW-1185">Reference proteome</keyword>
<comment type="caution">
    <text evidence="1">The sequence shown here is derived from an EMBL/GenBank/DDBJ whole genome shotgun (WGS) entry which is preliminary data.</text>
</comment>
<dbReference type="Proteomes" id="UP000026714">
    <property type="component" value="Unassembled WGS sequence"/>
</dbReference>
<protein>
    <submittedName>
        <fullName evidence="1">Uncharacterized protein</fullName>
    </submittedName>
</protein>
<proteinExistence type="predicted"/>
<reference evidence="1 2" key="1">
    <citation type="journal article" date="2014" name="FEMS Microbiol. Ecol.">
        <title>Sphaerotilus natans encrusted with nanoball-shaped Fe(III) oxide minerals formed by nitrate-reducing mixotrophic Fe(II) oxidation.</title>
        <authorList>
            <person name="Park S."/>
            <person name="Kim D.H."/>
            <person name="Lee J.H."/>
            <person name="Hur H.G."/>
        </authorList>
    </citation>
    <scope>NUCLEOTIDE SEQUENCE [LARGE SCALE GENOMIC DNA]</scope>
    <source>
        <strain evidence="1 2">DSM 6575</strain>
    </source>
</reference>
<gene>
    <name evidence="1" type="ORF">X805_12470</name>
</gene>
<organism evidence="1 2">
    <name type="scientific">Sphaerotilus natans subsp. natans DSM 6575</name>
    <dbReference type="NCBI Taxonomy" id="1286631"/>
    <lineage>
        <taxon>Bacteria</taxon>
        <taxon>Pseudomonadati</taxon>
        <taxon>Pseudomonadota</taxon>
        <taxon>Betaproteobacteria</taxon>
        <taxon>Burkholderiales</taxon>
        <taxon>Sphaerotilaceae</taxon>
        <taxon>Sphaerotilus</taxon>
    </lineage>
</organism>
<evidence type="ECO:0000313" key="2">
    <source>
        <dbReference type="Proteomes" id="UP000026714"/>
    </source>
</evidence>
<sequence>MAEAIFGLSADDRREVLEIAQERIGTPINPAYLPFPITCRK</sequence>
<evidence type="ECO:0000313" key="1">
    <source>
        <dbReference type="EMBL" id="KDB53211.1"/>
    </source>
</evidence>
<dbReference type="AlphaFoldDB" id="A0A059KP53"/>
<accession>A0A059KP53</accession>
<dbReference type="EMBL" id="AZRA01000028">
    <property type="protein sequence ID" value="KDB53211.1"/>
    <property type="molecule type" value="Genomic_DNA"/>
</dbReference>